<dbReference type="PANTHER" id="PTHR22988:SF76">
    <property type="entry name" value="CHROMOSOME UNDETERMINED SCAFFOLD_135, WHOLE GENOME SHOTGUN SEQUENCE"/>
    <property type="match status" value="1"/>
</dbReference>
<dbReference type="FunFam" id="1.10.510.10:FF:000057">
    <property type="entry name" value="Non-specific serine/threonine protein kinase"/>
    <property type="match status" value="1"/>
</dbReference>
<evidence type="ECO:0000256" key="17">
    <source>
        <dbReference type="PROSITE-ProRule" id="PRU10141"/>
    </source>
</evidence>
<gene>
    <name evidence="21" type="primary">stk38a</name>
</gene>
<feature type="binding site" evidence="17">
    <location>
        <position position="104"/>
    </location>
    <ligand>
        <name>ATP</name>
        <dbReference type="ChEBI" id="CHEBI:30616"/>
    </ligand>
</feature>
<dbReference type="InterPro" id="IPR017892">
    <property type="entry name" value="Pkinase_C"/>
</dbReference>
<keyword evidence="9" id="KW-0479">Metal-binding</keyword>
<evidence type="ECO:0000256" key="4">
    <source>
        <dbReference type="ARBA" id="ARBA00012513"/>
    </source>
</evidence>
<keyword evidence="8" id="KW-0808">Transferase</keyword>
<dbReference type="AlphaFoldDB" id="A0A8D3EAV9"/>
<evidence type="ECO:0000256" key="1">
    <source>
        <dbReference type="ARBA" id="ARBA00001946"/>
    </source>
</evidence>
<keyword evidence="5" id="KW-0963">Cytoplasm</keyword>
<keyword evidence="7" id="KW-0597">Phosphoprotein</keyword>
<dbReference type="InterPro" id="IPR017441">
    <property type="entry name" value="Protein_kinase_ATP_BS"/>
</dbReference>
<dbReference type="InterPro" id="IPR000961">
    <property type="entry name" value="AGC-kinase_C"/>
</dbReference>
<evidence type="ECO:0000256" key="10">
    <source>
        <dbReference type="ARBA" id="ARBA00022741"/>
    </source>
</evidence>
<comment type="similarity">
    <text evidence="3">Belongs to the protein kinase superfamily. AGC Ser/Thr protein kinase family.</text>
</comment>
<comment type="catalytic activity">
    <reaction evidence="15">
        <text>L-threonyl-[protein] + ATP = O-phospho-L-threonyl-[protein] + ADP + H(+)</text>
        <dbReference type="Rhea" id="RHEA:46608"/>
        <dbReference type="Rhea" id="RHEA-COMP:11060"/>
        <dbReference type="Rhea" id="RHEA-COMP:11605"/>
        <dbReference type="ChEBI" id="CHEBI:15378"/>
        <dbReference type="ChEBI" id="CHEBI:30013"/>
        <dbReference type="ChEBI" id="CHEBI:30616"/>
        <dbReference type="ChEBI" id="CHEBI:61977"/>
        <dbReference type="ChEBI" id="CHEBI:456216"/>
        <dbReference type="EC" id="2.7.11.1"/>
    </reaction>
</comment>
<evidence type="ECO:0000256" key="9">
    <source>
        <dbReference type="ARBA" id="ARBA00022723"/>
    </source>
</evidence>
<evidence type="ECO:0000256" key="2">
    <source>
        <dbReference type="ARBA" id="ARBA00004496"/>
    </source>
</evidence>
<keyword evidence="11" id="KW-0418">Kinase</keyword>
<keyword evidence="13" id="KW-0460">Magnesium</keyword>
<keyword evidence="6 18" id="KW-0723">Serine/threonine-protein kinase</keyword>
<keyword evidence="14" id="KW-0007">Acetylation</keyword>
<proteinExistence type="inferred from homology"/>
<evidence type="ECO:0000256" key="7">
    <source>
        <dbReference type="ARBA" id="ARBA00022553"/>
    </source>
</evidence>
<dbReference type="PANTHER" id="PTHR22988">
    <property type="entry name" value="MYOTONIC DYSTROPHY S/T KINASE-RELATED"/>
    <property type="match status" value="1"/>
</dbReference>
<reference evidence="21" key="1">
    <citation type="submission" date="2023-05" db="EMBL/GenBank/DDBJ databases">
        <title>High-quality long-read genome of Scophthalmus maximus.</title>
        <authorList>
            <person name="Lien S."/>
            <person name="Martinez P."/>
        </authorList>
    </citation>
    <scope>NUCLEOTIDE SEQUENCE [LARGE SCALE GENOMIC DNA]</scope>
</reference>
<dbReference type="PROSITE" id="PS00108">
    <property type="entry name" value="PROTEIN_KINASE_ST"/>
    <property type="match status" value="1"/>
</dbReference>
<keyword evidence="12 17" id="KW-0067">ATP-binding</keyword>
<dbReference type="InterPro" id="IPR008271">
    <property type="entry name" value="Ser/Thr_kinase_AS"/>
</dbReference>
<comment type="cofactor">
    <cofactor evidence="1">
        <name>Mg(2+)</name>
        <dbReference type="ChEBI" id="CHEBI:18420"/>
    </cofactor>
</comment>
<keyword evidence="10 17" id="KW-0547">Nucleotide-binding</keyword>
<evidence type="ECO:0000256" key="15">
    <source>
        <dbReference type="ARBA" id="ARBA00047899"/>
    </source>
</evidence>
<dbReference type="PROSITE" id="PS51285">
    <property type="entry name" value="AGC_KINASE_CTER"/>
    <property type="match status" value="1"/>
</dbReference>
<dbReference type="FunFam" id="1.10.510.10:FF:000086">
    <property type="entry name" value="Non-specific serine/threonine protein kinase"/>
    <property type="match status" value="1"/>
</dbReference>
<evidence type="ECO:0000256" key="16">
    <source>
        <dbReference type="ARBA" id="ARBA00048679"/>
    </source>
</evidence>
<feature type="domain" description="AGC-kinase C-terminal" evidence="20">
    <location>
        <begin position="369"/>
        <end position="442"/>
    </location>
</feature>
<evidence type="ECO:0000259" key="20">
    <source>
        <dbReference type="PROSITE" id="PS51285"/>
    </source>
</evidence>
<evidence type="ECO:0000256" key="11">
    <source>
        <dbReference type="ARBA" id="ARBA00022777"/>
    </source>
</evidence>
<dbReference type="InterPro" id="IPR050839">
    <property type="entry name" value="Rho-assoc_Ser/Thr_Kinase"/>
</dbReference>
<evidence type="ECO:0000256" key="6">
    <source>
        <dbReference type="ARBA" id="ARBA00022527"/>
    </source>
</evidence>
<evidence type="ECO:0000256" key="3">
    <source>
        <dbReference type="ARBA" id="ARBA00009903"/>
    </source>
</evidence>
<dbReference type="SUPFAM" id="SSF56112">
    <property type="entry name" value="Protein kinase-like (PK-like)"/>
    <property type="match status" value="1"/>
</dbReference>
<dbReference type="CDD" id="cd05628">
    <property type="entry name" value="STKc_NDR1"/>
    <property type="match status" value="1"/>
</dbReference>
<dbReference type="SMART" id="SM00220">
    <property type="entry name" value="S_TKc"/>
    <property type="match status" value="1"/>
</dbReference>
<accession>A0A8D3EAV9</accession>
<comment type="subcellular location">
    <subcellularLocation>
        <location evidence="2">Cytoplasm</location>
    </subcellularLocation>
</comment>
<evidence type="ECO:0000313" key="21">
    <source>
        <dbReference type="Ensembl" id="ENSSMAP00000068918.1"/>
    </source>
</evidence>
<dbReference type="FunFam" id="3.30.200.20:FF:000118">
    <property type="entry name" value="Non-specific serine/threonine protein kinase"/>
    <property type="match status" value="1"/>
</dbReference>
<sequence>MAMTGQSSCSSMSNHTKERVTMAKVTLENFYSNLINCVFKNGVCALQKRIRRSQHARKETEFLRLKRTRLGLEDFESLKVIGRGAFGEVRLVQKKDTGHVYAMKILRKADMLEKEQVGHIRAERDILVEADSLWVVKMFYSFQDKMNLYLIMEFLPGGDMMTLLMKKDTLTEEATQFYIAETVLAIDSIHQLGFIHRDIKPDNLLLDSRGHVKLSDFGLCTGLKRAHRTEFYKNLNHSLPSDLTFQNMNSKRKAETWKRNRRQLAFSTVGTPDYIAPEVFMQNGYNKLCDWWSLGVIMYEMLIGYPPFCSETPQETYRKVMNWRETLTFPPEVPISEKAKDLILRFCCEEENRVGAVAVEEIKSNPFFEGVDYDHIRERPAAIPIEIKSIDDTSHFDEFPDSDILTPTATPVSNQTEVDLKNKDWVFINYTYKRFEGLTARGAIPSYMKSGKR</sequence>
<dbReference type="Pfam" id="PF00433">
    <property type="entry name" value="Pkinase_C"/>
    <property type="match status" value="1"/>
</dbReference>
<dbReference type="Proteomes" id="UP000694558">
    <property type="component" value="Chromosome 11"/>
</dbReference>
<evidence type="ECO:0000256" key="14">
    <source>
        <dbReference type="ARBA" id="ARBA00022990"/>
    </source>
</evidence>
<evidence type="ECO:0000256" key="12">
    <source>
        <dbReference type="ARBA" id="ARBA00022840"/>
    </source>
</evidence>
<protein>
    <recommendedName>
        <fullName evidence="4">non-specific serine/threonine protein kinase</fullName>
        <ecNumber evidence="4">2.7.11.1</ecNumber>
    </recommendedName>
</protein>
<dbReference type="PROSITE" id="PS50011">
    <property type="entry name" value="PROTEIN_KINASE_DOM"/>
    <property type="match status" value="1"/>
</dbReference>
<comment type="catalytic activity">
    <reaction evidence="16">
        <text>L-seryl-[protein] + ATP = O-phospho-L-seryl-[protein] + ADP + H(+)</text>
        <dbReference type="Rhea" id="RHEA:17989"/>
        <dbReference type="Rhea" id="RHEA-COMP:9863"/>
        <dbReference type="Rhea" id="RHEA-COMP:11604"/>
        <dbReference type="ChEBI" id="CHEBI:15378"/>
        <dbReference type="ChEBI" id="CHEBI:29999"/>
        <dbReference type="ChEBI" id="CHEBI:30616"/>
        <dbReference type="ChEBI" id="CHEBI:83421"/>
        <dbReference type="ChEBI" id="CHEBI:456216"/>
        <dbReference type="EC" id="2.7.11.1"/>
    </reaction>
</comment>
<dbReference type="EC" id="2.7.11.1" evidence="4"/>
<dbReference type="GO" id="GO:0004674">
    <property type="term" value="F:protein serine/threonine kinase activity"/>
    <property type="evidence" value="ECO:0007669"/>
    <property type="project" value="UniProtKB-KW"/>
</dbReference>
<evidence type="ECO:0000256" key="5">
    <source>
        <dbReference type="ARBA" id="ARBA00022490"/>
    </source>
</evidence>
<evidence type="ECO:0000256" key="8">
    <source>
        <dbReference type="ARBA" id="ARBA00022679"/>
    </source>
</evidence>
<dbReference type="Pfam" id="PF00069">
    <property type="entry name" value="Pkinase"/>
    <property type="match status" value="1"/>
</dbReference>
<evidence type="ECO:0000259" key="19">
    <source>
        <dbReference type="PROSITE" id="PS50011"/>
    </source>
</evidence>
<reference evidence="21" key="2">
    <citation type="submission" date="2025-08" db="UniProtKB">
        <authorList>
            <consortium name="Ensembl"/>
        </authorList>
    </citation>
    <scope>IDENTIFICATION</scope>
</reference>
<dbReference type="GeneTree" id="ENSGT00940000153544"/>
<dbReference type="GO" id="GO:0046872">
    <property type="term" value="F:metal ion binding"/>
    <property type="evidence" value="ECO:0007669"/>
    <property type="project" value="UniProtKB-KW"/>
</dbReference>
<dbReference type="GO" id="GO:0005524">
    <property type="term" value="F:ATP binding"/>
    <property type="evidence" value="ECO:0007669"/>
    <property type="project" value="UniProtKB-UniRule"/>
</dbReference>
<evidence type="ECO:0000256" key="13">
    <source>
        <dbReference type="ARBA" id="ARBA00022842"/>
    </source>
</evidence>
<evidence type="ECO:0000256" key="18">
    <source>
        <dbReference type="RuleBase" id="RU000304"/>
    </source>
</evidence>
<feature type="domain" description="Protein kinase" evidence="19">
    <location>
        <begin position="75"/>
        <end position="368"/>
    </location>
</feature>
<dbReference type="PROSITE" id="PS00107">
    <property type="entry name" value="PROTEIN_KINASE_ATP"/>
    <property type="match status" value="1"/>
</dbReference>
<dbReference type="InterPro" id="IPR011009">
    <property type="entry name" value="Kinase-like_dom_sf"/>
</dbReference>
<dbReference type="InterPro" id="IPR000719">
    <property type="entry name" value="Prot_kinase_dom"/>
</dbReference>
<dbReference type="Gene3D" id="1.10.510.10">
    <property type="entry name" value="Transferase(Phosphotransferase) domain 1"/>
    <property type="match status" value="2"/>
</dbReference>
<name>A0A8D3EAV9_SCOMX</name>
<dbReference type="Gene3D" id="3.30.200.20">
    <property type="entry name" value="Phosphorylase Kinase, domain 1"/>
    <property type="match status" value="1"/>
</dbReference>
<dbReference type="GO" id="GO:0005737">
    <property type="term" value="C:cytoplasm"/>
    <property type="evidence" value="ECO:0007669"/>
    <property type="project" value="UniProtKB-SubCell"/>
</dbReference>
<organism evidence="21 22">
    <name type="scientific">Scophthalmus maximus</name>
    <name type="common">Turbot</name>
    <name type="synonym">Psetta maxima</name>
    <dbReference type="NCBI Taxonomy" id="52904"/>
    <lineage>
        <taxon>Eukaryota</taxon>
        <taxon>Metazoa</taxon>
        <taxon>Chordata</taxon>
        <taxon>Craniata</taxon>
        <taxon>Vertebrata</taxon>
        <taxon>Euteleostomi</taxon>
        <taxon>Actinopterygii</taxon>
        <taxon>Neopterygii</taxon>
        <taxon>Teleostei</taxon>
        <taxon>Neoteleostei</taxon>
        <taxon>Acanthomorphata</taxon>
        <taxon>Carangaria</taxon>
        <taxon>Pleuronectiformes</taxon>
        <taxon>Pleuronectoidei</taxon>
        <taxon>Scophthalmidae</taxon>
        <taxon>Scophthalmus</taxon>
    </lineage>
</organism>
<evidence type="ECO:0000313" key="22">
    <source>
        <dbReference type="Proteomes" id="UP000694558"/>
    </source>
</evidence>
<dbReference type="Ensembl" id="ENSSMAT00000060023.1">
    <property type="protein sequence ID" value="ENSSMAP00000068918.1"/>
    <property type="gene ID" value="ENSSMAG00000002693.2"/>
</dbReference>